<dbReference type="EMBL" id="JAUBDI010000005">
    <property type="protein sequence ID" value="MDW0112986.1"/>
    <property type="molecule type" value="Genomic_DNA"/>
</dbReference>
<dbReference type="RefSeq" id="WP_317943038.1">
    <property type="nucleotide sequence ID" value="NZ_JAUBDI010000005.1"/>
</dbReference>
<keyword evidence="2" id="KW-1185">Reference proteome</keyword>
<organism evidence="1 2">
    <name type="scientific">Sporosarcina saromensis</name>
    <dbReference type="NCBI Taxonomy" id="359365"/>
    <lineage>
        <taxon>Bacteria</taxon>
        <taxon>Bacillati</taxon>
        <taxon>Bacillota</taxon>
        <taxon>Bacilli</taxon>
        <taxon>Bacillales</taxon>
        <taxon>Caryophanaceae</taxon>
        <taxon>Sporosarcina</taxon>
    </lineage>
</organism>
<dbReference type="PROSITE" id="PS51257">
    <property type="entry name" value="PROKAR_LIPOPROTEIN"/>
    <property type="match status" value="1"/>
</dbReference>
<dbReference type="Proteomes" id="UP001282284">
    <property type="component" value="Unassembled WGS sequence"/>
</dbReference>
<gene>
    <name evidence="1" type="ORF">QT711_07295</name>
</gene>
<sequence>MKKIVGLMGTILFLTGCVDEEAQEFIEQAETIEAVEELVVGAMEQKGLNVSIQQIDYEHHGKQIDTSVIVVDYQTLHEPTYVGRAFVDVDIEASPRKLDGINRLGLDDRYGNFPIGRVLIEQLKQAANQSLIPNVEKVSTLYPGVTWEEGEEKIGFKGVDYQKDKLDELLKLYGDEQFANPSEEQAKQWLVEFEQPMDDEEELVTWLYLQYDGEMTNSKFKEIVQQIAGIDALPKGNYTVRIIADRYDESEEPQYNGRSDGEASNVFIASF</sequence>
<accession>A0ABU4G7N9</accession>
<reference evidence="1 2" key="1">
    <citation type="submission" date="2023-06" db="EMBL/GenBank/DDBJ databases">
        <title>Sporosarcina sp. nov., isolated from Korean traditional fermented seafood 'Jeotgal'.</title>
        <authorList>
            <person name="Yang A.I."/>
            <person name="Shin N.-R."/>
        </authorList>
    </citation>
    <scope>NUCLEOTIDE SEQUENCE [LARGE SCALE GENOMIC DNA]</scope>
    <source>
        <strain evidence="1 2">KCTC13119</strain>
    </source>
</reference>
<comment type="caution">
    <text evidence="1">The sequence shown here is derived from an EMBL/GenBank/DDBJ whole genome shotgun (WGS) entry which is preliminary data.</text>
</comment>
<evidence type="ECO:0000313" key="2">
    <source>
        <dbReference type="Proteomes" id="UP001282284"/>
    </source>
</evidence>
<evidence type="ECO:0000313" key="1">
    <source>
        <dbReference type="EMBL" id="MDW0112986.1"/>
    </source>
</evidence>
<protein>
    <recommendedName>
        <fullName evidence="3">Lipoprotein</fullName>
    </recommendedName>
</protein>
<proteinExistence type="predicted"/>
<evidence type="ECO:0008006" key="3">
    <source>
        <dbReference type="Google" id="ProtNLM"/>
    </source>
</evidence>
<name>A0ABU4G7N9_9BACL</name>